<dbReference type="PROSITE" id="PS51764">
    <property type="entry name" value="GH26"/>
    <property type="match status" value="1"/>
</dbReference>
<dbReference type="EMBL" id="CAJNRG010001975">
    <property type="protein sequence ID" value="CAF2042051.1"/>
    <property type="molecule type" value="Genomic_DNA"/>
</dbReference>
<dbReference type="InterPro" id="IPR022790">
    <property type="entry name" value="GH26_dom"/>
</dbReference>
<evidence type="ECO:0000313" key="7">
    <source>
        <dbReference type="EMBL" id="CAF1571009.1"/>
    </source>
</evidence>
<gene>
    <name evidence="11" type="ORF">BYL167_LOCUS7755</name>
    <name evidence="6" type="ORF">CJN711_LOCUS30429</name>
    <name evidence="12" type="ORF">GIL414_LOCUS7589</name>
    <name evidence="7" type="ORF">KQP761_LOCUS19171</name>
    <name evidence="9" type="ORF">MBJ925_LOCUS32947</name>
    <name evidence="14" type="ORF">OVN521_LOCUS25520</name>
    <name evidence="13" type="ORF">UXM345_LOCUS25846</name>
    <name evidence="10" type="ORF">WKI299_LOCUS34168</name>
    <name evidence="8" type="ORF">XDN619_LOCUS6885</name>
</gene>
<name>A0A816Z9V9_9BILA</name>
<dbReference type="EMBL" id="CAJOBJ010002340">
    <property type="protein sequence ID" value="CAF3921349.1"/>
    <property type="molecule type" value="Genomic_DNA"/>
</dbReference>
<feature type="chain" id="PRO_5035611122" description="GH26 domain-containing protein" evidence="4">
    <location>
        <begin position="22"/>
        <end position="500"/>
    </location>
</feature>
<keyword evidence="2" id="KW-0378">Hydrolase</keyword>
<dbReference type="PRINTS" id="PR00739">
    <property type="entry name" value="GLHYDRLASE26"/>
</dbReference>
<dbReference type="EMBL" id="CAJOBF010005092">
    <property type="protein sequence ID" value="CAF4163608.1"/>
    <property type="molecule type" value="Genomic_DNA"/>
</dbReference>
<evidence type="ECO:0000256" key="4">
    <source>
        <dbReference type="SAM" id="SignalP"/>
    </source>
</evidence>
<dbReference type="EMBL" id="CAJNRF010016383">
    <property type="protein sequence ID" value="CAF2194569.1"/>
    <property type="molecule type" value="Genomic_DNA"/>
</dbReference>
<dbReference type="GO" id="GO:0016985">
    <property type="term" value="F:mannan endo-1,4-beta-mannosidase activity"/>
    <property type="evidence" value="ECO:0007669"/>
    <property type="project" value="InterPro"/>
</dbReference>
<dbReference type="InterPro" id="IPR049475">
    <property type="entry name" value="Mann_GBD_bact"/>
</dbReference>
<comment type="caution">
    <text evidence="10">The sequence shown here is derived from an EMBL/GenBank/DDBJ whole genome shotgun (WGS) entry which is preliminary data.</text>
</comment>
<evidence type="ECO:0000256" key="2">
    <source>
        <dbReference type="ARBA" id="ARBA00022801"/>
    </source>
</evidence>
<evidence type="ECO:0000313" key="10">
    <source>
        <dbReference type="EMBL" id="CAF2194569.1"/>
    </source>
</evidence>
<evidence type="ECO:0000313" key="14">
    <source>
        <dbReference type="EMBL" id="CAF4185363.1"/>
    </source>
</evidence>
<evidence type="ECO:0000256" key="3">
    <source>
        <dbReference type="ARBA" id="ARBA00023295"/>
    </source>
</evidence>
<dbReference type="EMBL" id="CAJNOW010009821">
    <property type="protein sequence ID" value="CAF1571009.1"/>
    <property type="molecule type" value="Genomic_DNA"/>
</dbReference>
<dbReference type="Proteomes" id="UP000663855">
    <property type="component" value="Unassembled WGS sequence"/>
</dbReference>
<evidence type="ECO:0000313" key="9">
    <source>
        <dbReference type="EMBL" id="CAF2159918.1"/>
    </source>
</evidence>
<dbReference type="Gene3D" id="2.60.120.260">
    <property type="entry name" value="Galactose-binding domain-like"/>
    <property type="match status" value="1"/>
</dbReference>
<evidence type="ECO:0000313" key="6">
    <source>
        <dbReference type="EMBL" id="CAF1551353.1"/>
    </source>
</evidence>
<dbReference type="Proteomes" id="UP000681720">
    <property type="component" value="Unassembled WGS sequence"/>
</dbReference>
<organism evidence="10 15">
    <name type="scientific">Rotaria magnacalcarata</name>
    <dbReference type="NCBI Taxonomy" id="392030"/>
    <lineage>
        <taxon>Eukaryota</taxon>
        <taxon>Metazoa</taxon>
        <taxon>Spiralia</taxon>
        <taxon>Gnathifera</taxon>
        <taxon>Rotifera</taxon>
        <taxon>Eurotatoria</taxon>
        <taxon>Bdelloidea</taxon>
        <taxon>Philodinida</taxon>
        <taxon>Philodinidae</taxon>
        <taxon>Rotaria</taxon>
    </lineage>
</organism>
<keyword evidence="4" id="KW-0732">Signal</keyword>
<feature type="signal peptide" evidence="4">
    <location>
        <begin position="1"/>
        <end position="21"/>
    </location>
</feature>
<dbReference type="GO" id="GO:0006080">
    <property type="term" value="P:substituted mannan metabolic process"/>
    <property type="evidence" value="ECO:0007669"/>
    <property type="project" value="InterPro"/>
</dbReference>
<dbReference type="Proteomes" id="UP000663866">
    <property type="component" value="Unassembled WGS sequence"/>
</dbReference>
<evidence type="ECO:0000313" key="16">
    <source>
        <dbReference type="Proteomes" id="UP000663866"/>
    </source>
</evidence>
<dbReference type="EMBL" id="CAJOBG010006382">
    <property type="protein sequence ID" value="CAF4185363.1"/>
    <property type="molecule type" value="Genomic_DNA"/>
</dbReference>
<evidence type="ECO:0000256" key="1">
    <source>
        <dbReference type="ARBA" id="ARBA00007754"/>
    </source>
</evidence>
<dbReference type="Proteomes" id="UP000663856">
    <property type="component" value="Unassembled WGS sequence"/>
</dbReference>
<dbReference type="Proteomes" id="UP000681967">
    <property type="component" value="Unassembled WGS sequence"/>
</dbReference>
<dbReference type="SUPFAM" id="SSF49785">
    <property type="entry name" value="Galactose-binding domain-like"/>
    <property type="match status" value="1"/>
</dbReference>
<dbReference type="InterPro" id="IPR017853">
    <property type="entry name" value="GH"/>
</dbReference>
<dbReference type="InterPro" id="IPR008979">
    <property type="entry name" value="Galactose-bd-like_sf"/>
</dbReference>
<evidence type="ECO:0000313" key="13">
    <source>
        <dbReference type="EMBL" id="CAF4163608.1"/>
    </source>
</evidence>
<dbReference type="SUPFAM" id="SSF51445">
    <property type="entry name" value="(Trans)glycosidases"/>
    <property type="match status" value="1"/>
</dbReference>
<evidence type="ECO:0000313" key="8">
    <source>
        <dbReference type="EMBL" id="CAF2042051.1"/>
    </source>
</evidence>
<reference evidence="10" key="1">
    <citation type="submission" date="2021-02" db="EMBL/GenBank/DDBJ databases">
        <authorList>
            <person name="Nowell W R."/>
        </authorList>
    </citation>
    <scope>NUCLEOTIDE SEQUENCE</scope>
</reference>
<proteinExistence type="inferred from homology"/>
<dbReference type="OrthoDB" id="9971691at2759"/>
<evidence type="ECO:0000313" key="15">
    <source>
        <dbReference type="Proteomes" id="UP000663856"/>
    </source>
</evidence>
<protein>
    <recommendedName>
        <fullName evidence="5">GH26 domain-containing protein</fullName>
    </recommendedName>
</protein>
<dbReference type="InterPro" id="IPR000805">
    <property type="entry name" value="Glyco_hydro_26"/>
</dbReference>
<dbReference type="EMBL" id="CAJNOV010014520">
    <property type="protein sequence ID" value="CAF1551353.1"/>
    <property type="molecule type" value="Genomic_DNA"/>
</dbReference>
<keyword evidence="3" id="KW-0326">Glycosidase</keyword>
<dbReference type="Proteomes" id="UP000663834">
    <property type="component" value="Unassembled WGS sequence"/>
</dbReference>
<dbReference type="Pfam" id="PF02156">
    <property type="entry name" value="Glyco_hydro_26"/>
    <property type="match status" value="1"/>
</dbReference>
<dbReference type="Proteomes" id="UP000663887">
    <property type="component" value="Unassembled WGS sequence"/>
</dbReference>
<evidence type="ECO:0000259" key="5">
    <source>
        <dbReference type="PROSITE" id="PS51764"/>
    </source>
</evidence>
<dbReference type="Gene3D" id="3.20.20.80">
    <property type="entry name" value="Glycosidases"/>
    <property type="match status" value="1"/>
</dbReference>
<evidence type="ECO:0000313" key="12">
    <source>
        <dbReference type="EMBL" id="CAF3921349.1"/>
    </source>
</evidence>
<dbReference type="EMBL" id="CAJOBH010002044">
    <property type="protein sequence ID" value="CAF3887108.1"/>
    <property type="molecule type" value="Genomic_DNA"/>
</dbReference>
<dbReference type="Proteomes" id="UP000663824">
    <property type="component" value="Unassembled WGS sequence"/>
</dbReference>
<dbReference type="PANTHER" id="PTHR40079">
    <property type="entry name" value="MANNAN ENDO-1,4-BETA-MANNOSIDASE E-RELATED"/>
    <property type="match status" value="1"/>
</dbReference>
<dbReference type="EMBL" id="CAJNRE010017989">
    <property type="protein sequence ID" value="CAF2159918.1"/>
    <property type="molecule type" value="Genomic_DNA"/>
</dbReference>
<dbReference type="Pfam" id="PF21253">
    <property type="entry name" value="Mann_GBD_bact"/>
    <property type="match status" value="1"/>
</dbReference>
<keyword evidence="16" id="KW-1185">Reference proteome</keyword>
<comment type="similarity">
    <text evidence="1">Belongs to the glycosyl hydrolase 26 family.</text>
</comment>
<feature type="domain" description="GH26" evidence="5">
    <location>
        <begin position="31"/>
        <end position="332"/>
    </location>
</feature>
<accession>A0A816Z9V9</accession>
<dbReference type="PANTHER" id="PTHR40079:SF4">
    <property type="entry name" value="GH26 DOMAIN-CONTAINING PROTEIN-RELATED"/>
    <property type="match status" value="1"/>
</dbReference>
<dbReference type="AlphaFoldDB" id="A0A816Z9V9"/>
<evidence type="ECO:0000313" key="11">
    <source>
        <dbReference type="EMBL" id="CAF3887108.1"/>
    </source>
</evidence>
<sequence>MQWTSYINVLLCMLAFDSCFTQQTADKAANEKTREILKFITNLPRQGKVLSGQFAGYSPDTFNINQINEITQQTGQVPAILGCDYACGWNYKTPPQYIIDYSCNPSLKDHWNKGGLVTINMHLPNPVSTNGGGYKDRMNLQFIDLTNANTDTGRRWQLFLDRIAEGLNDLRLAGVTVLYRPLHEMNGDWFYWCNQNAEVFKNVWRYMFNYFTHTKQLHNIIWVYSPDQSRANPSHYYPGDSYVDIVALDVYTDDPNSMKGYDEMLTLNKPFALAEVGPSTTNGKFDYTRWLTAIQSKFPRVAYFLAWNDGWSPIKNQNAWALFNNQLVINRGKLNLGDGSTSSTSGGVLYNFSNGVGQWQGTNAAGGPWQSNEFVFQSTDSLKFDINLSQSGRYALYNQQQTSFKISGRTRLTARARTASWGFANNGVLTAKLYVKAGPSWTWYDSGSVQLNSNTATSIVLDLTRIPSGELNDLKEIGVEFISNANGGQTSAYLSYITVE</sequence>
<dbReference type="Proteomes" id="UP000663842">
    <property type="component" value="Unassembled WGS sequence"/>
</dbReference>